<proteinExistence type="predicted"/>
<organism evidence="2 3">
    <name type="scientific">Necator americanus</name>
    <name type="common">Human hookworm</name>
    <dbReference type="NCBI Taxonomy" id="51031"/>
    <lineage>
        <taxon>Eukaryota</taxon>
        <taxon>Metazoa</taxon>
        <taxon>Ecdysozoa</taxon>
        <taxon>Nematoda</taxon>
        <taxon>Chromadorea</taxon>
        <taxon>Rhabditida</taxon>
        <taxon>Rhabditina</taxon>
        <taxon>Rhabditomorpha</taxon>
        <taxon>Strongyloidea</taxon>
        <taxon>Ancylostomatidae</taxon>
        <taxon>Bunostominae</taxon>
        <taxon>Necator</taxon>
    </lineage>
</organism>
<gene>
    <name evidence="2" type="primary">Necator_chrII.g6647</name>
    <name evidence="2" type="ORF">RB195_018854</name>
</gene>
<keyword evidence="3" id="KW-1185">Reference proteome</keyword>
<dbReference type="EMBL" id="JAVFWL010000002">
    <property type="protein sequence ID" value="KAK6735852.1"/>
    <property type="molecule type" value="Genomic_DNA"/>
</dbReference>
<name>A0ABR1CDN6_NECAM</name>
<protein>
    <submittedName>
        <fullName evidence="2">Uncharacterized protein</fullName>
    </submittedName>
</protein>
<comment type="caution">
    <text evidence="2">The sequence shown here is derived from an EMBL/GenBank/DDBJ whole genome shotgun (WGS) entry which is preliminary data.</text>
</comment>
<evidence type="ECO:0000256" key="1">
    <source>
        <dbReference type="SAM" id="MobiDB-lite"/>
    </source>
</evidence>
<evidence type="ECO:0000313" key="3">
    <source>
        <dbReference type="Proteomes" id="UP001303046"/>
    </source>
</evidence>
<sequence>MGKLARKMGIIHREPTKQKPARINETHADQQTATESTATEETEEGSSQNDAIWLSEDNSNSEKSRKDDEDFICRALKPKQLRLPRFYGDEEEFPEFWAIYETLVDQRQDMTLVTDRAIKAPPIPYQLQELTLLLGINTAMSAIMRFKNGNESLEDEEHGSRPQVVDDQVLKSVIELDPRQTTRELATHFG</sequence>
<evidence type="ECO:0000313" key="2">
    <source>
        <dbReference type="EMBL" id="KAK6735852.1"/>
    </source>
</evidence>
<feature type="compositionally biased region" description="Basic residues" evidence="1">
    <location>
        <begin position="1"/>
        <end position="10"/>
    </location>
</feature>
<feature type="compositionally biased region" description="Basic and acidic residues" evidence="1">
    <location>
        <begin position="11"/>
        <end position="28"/>
    </location>
</feature>
<dbReference type="Proteomes" id="UP001303046">
    <property type="component" value="Unassembled WGS sequence"/>
</dbReference>
<accession>A0ABR1CDN6</accession>
<feature type="region of interest" description="Disordered" evidence="1">
    <location>
        <begin position="1"/>
        <end position="68"/>
    </location>
</feature>
<reference evidence="2 3" key="1">
    <citation type="submission" date="2023-08" db="EMBL/GenBank/DDBJ databases">
        <title>A Necator americanus chromosomal reference genome.</title>
        <authorList>
            <person name="Ilik V."/>
            <person name="Petrzelkova K.J."/>
            <person name="Pardy F."/>
            <person name="Fuh T."/>
            <person name="Niatou-Singa F.S."/>
            <person name="Gouil Q."/>
            <person name="Baker L."/>
            <person name="Ritchie M.E."/>
            <person name="Jex A.R."/>
            <person name="Gazzola D."/>
            <person name="Li H."/>
            <person name="Toshio Fujiwara R."/>
            <person name="Zhan B."/>
            <person name="Aroian R.V."/>
            <person name="Pafco B."/>
            <person name="Schwarz E.M."/>
        </authorList>
    </citation>
    <scope>NUCLEOTIDE SEQUENCE [LARGE SCALE GENOMIC DNA]</scope>
    <source>
        <strain evidence="2 3">Aroian</strain>
        <tissue evidence="2">Whole animal</tissue>
    </source>
</reference>